<dbReference type="GO" id="GO:0046872">
    <property type="term" value="F:metal ion binding"/>
    <property type="evidence" value="ECO:0007669"/>
    <property type="project" value="UniProtKB-KW"/>
</dbReference>
<keyword evidence="9 13" id="KW-1133">Transmembrane helix</keyword>
<feature type="transmembrane region" description="Helical" evidence="13">
    <location>
        <begin position="279"/>
        <end position="298"/>
    </location>
</feature>
<feature type="transmembrane region" description="Helical" evidence="13">
    <location>
        <begin position="76"/>
        <end position="97"/>
    </location>
</feature>
<proteinExistence type="inferred from homology"/>
<evidence type="ECO:0000256" key="10">
    <source>
        <dbReference type="ARBA" id="ARBA00023065"/>
    </source>
</evidence>
<feature type="transmembrane region" description="Helical" evidence="13">
    <location>
        <begin position="142"/>
        <end position="167"/>
    </location>
</feature>
<keyword evidence="3" id="KW-0813">Transport</keyword>
<evidence type="ECO:0000256" key="8">
    <source>
        <dbReference type="ARBA" id="ARBA00022958"/>
    </source>
</evidence>
<feature type="binding site" evidence="12">
    <location>
        <position position="118"/>
    </location>
    <ligand>
        <name>K(+)</name>
        <dbReference type="ChEBI" id="CHEBI:29103"/>
    </ligand>
</feature>
<organism evidence="14 15">
    <name type="scientific">Candidatus Nitrohelix vancouverensis</name>
    <dbReference type="NCBI Taxonomy" id="2705534"/>
    <lineage>
        <taxon>Bacteria</taxon>
        <taxon>Pseudomonadati</taxon>
        <taxon>Nitrospinota/Tectimicrobiota group</taxon>
        <taxon>Nitrospinota</taxon>
        <taxon>Nitrospinia</taxon>
        <taxon>Nitrospinales</taxon>
        <taxon>Nitrospinaceae</taxon>
        <taxon>Candidatus Nitrohelix</taxon>
    </lineage>
</organism>
<keyword evidence="11 13" id="KW-0472">Membrane</keyword>
<name>A0A7T0C1N3_9BACT</name>
<evidence type="ECO:0000256" key="1">
    <source>
        <dbReference type="ARBA" id="ARBA00004429"/>
    </source>
</evidence>
<evidence type="ECO:0000256" key="13">
    <source>
        <dbReference type="SAM" id="Phobius"/>
    </source>
</evidence>
<comment type="subcellular location">
    <subcellularLocation>
        <location evidence="1">Cell inner membrane</location>
        <topology evidence="1">Multi-pass membrane protein</topology>
    </subcellularLocation>
</comment>
<feature type="binding site" evidence="12">
    <location>
        <position position="440"/>
    </location>
    <ligand>
        <name>K(+)</name>
        <dbReference type="ChEBI" id="CHEBI:29103"/>
    </ligand>
</feature>
<feature type="binding site" evidence="12">
    <location>
        <position position="324"/>
    </location>
    <ligand>
        <name>K(+)</name>
        <dbReference type="ChEBI" id="CHEBI:29103"/>
    </ligand>
</feature>
<dbReference type="PANTHER" id="PTHR32024">
    <property type="entry name" value="TRK SYSTEM POTASSIUM UPTAKE PROTEIN TRKG-RELATED"/>
    <property type="match status" value="1"/>
</dbReference>
<evidence type="ECO:0000313" key="15">
    <source>
        <dbReference type="Proteomes" id="UP000594464"/>
    </source>
</evidence>
<feature type="transmembrane region" description="Helical" evidence="13">
    <location>
        <begin position="340"/>
        <end position="368"/>
    </location>
</feature>
<evidence type="ECO:0000256" key="6">
    <source>
        <dbReference type="ARBA" id="ARBA00022538"/>
    </source>
</evidence>
<evidence type="ECO:0000256" key="11">
    <source>
        <dbReference type="ARBA" id="ARBA00023136"/>
    </source>
</evidence>
<dbReference type="Pfam" id="PF02386">
    <property type="entry name" value="TrkH"/>
    <property type="match status" value="1"/>
</dbReference>
<keyword evidence="4" id="KW-1003">Cell membrane</keyword>
<dbReference type="PANTHER" id="PTHR32024:SF2">
    <property type="entry name" value="TRK SYSTEM POTASSIUM UPTAKE PROTEIN TRKG-RELATED"/>
    <property type="match status" value="1"/>
</dbReference>
<gene>
    <name evidence="14" type="ORF">G3M78_05750</name>
</gene>
<feature type="transmembrane region" description="Helical" evidence="13">
    <location>
        <begin position="244"/>
        <end position="267"/>
    </location>
</feature>
<evidence type="ECO:0000256" key="3">
    <source>
        <dbReference type="ARBA" id="ARBA00022448"/>
    </source>
</evidence>
<keyword evidence="12" id="KW-0479">Metal-binding</keyword>
<feature type="transmembrane region" description="Helical" evidence="13">
    <location>
        <begin position="402"/>
        <end position="425"/>
    </location>
</feature>
<dbReference type="PIRSF" id="PIRSF006247">
    <property type="entry name" value="TrkH"/>
    <property type="match status" value="1"/>
</dbReference>
<dbReference type="GO" id="GO:0005886">
    <property type="term" value="C:plasma membrane"/>
    <property type="evidence" value="ECO:0007669"/>
    <property type="project" value="UniProtKB-SubCell"/>
</dbReference>
<dbReference type="Proteomes" id="UP000594464">
    <property type="component" value="Chromosome"/>
</dbReference>
<keyword evidence="6" id="KW-0633">Potassium transport</keyword>
<dbReference type="AlphaFoldDB" id="A0A7T0C1N3"/>
<feature type="transmembrane region" description="Helical" evidence="13">
    <location>
        <begin position="465"/>
        <end position="484"/>
    </location>
</feature>
<reference evidence="15" key="1">
    <citation type="submission" date="2020-02" db="EMBL/GenBank/DDBJ databases">
        <title>Genomic and physiological characterization of two novel Nitrospinaceae genera.</title>
        <authorList>
            <person name="Mueller A.J."/>
            <person name="Jung M.-Y."/>
            <person name="Strachan C.R."/>
            <person name="Herbold C.W."/>
            <person name="Kirkegaard R.H."/>
            <person name="Daims H."/>
        </authorList>
    </citation>
    <scope>NUCLEOTIDE SEQUENCE [LARGE SCALE GENOMIC DNA]</scope>
</reference>
<accession>A0A7T0C1N3</accession>
<dbReference type="InterPro" id="IPR003445">
    <property type="entry name" value="Cat_transpt"/>
</dbReference>
<feature type="binding site" evidence="12">
    <location>
        <position position="227"/>
    </location>
    <ligand>
        <name>K(+)</name>
        <dbReference type="ChEBI" id="CHEBI:29103"/>
    </ligand>
</feature>
<sequence length="490" mass="53718">MNIRAICNVAGILLALLSALMLLPMGVSLYFDNPPIEGYLTESSAFIITALCSLVLGVVMWKFFPSGVEQLRDREGFSIVAISWLFIALIGALPFTLTGVCPEFIDALFESMSGFTTTGASVLREIDTLPEGILFWRNLMQWLGGMGIIMLSLAIFPALGIGSFHLFKAEIPGGATVERMEPRLAETAKILWKTYLVLTLLEIFLLRAFGLSYFDAVCHTFSTVATGGFSLYSKSIGHYDNAYIEGIIFIFMFLGGINFALHFQLIRGNVREVFNNPEFRFYCSMLAIAILLASWGLIRANPDVEVTRSIRSAAFTVMSINTTTGFATDDFNLWPDYLKVILLCLMLVGGCSGSTSGSLKAIRFIVLLKIIARELKKLIHPRAIMHVKVAGKTLDPDKLTNTVALTSLFMGFAILNCIFLSMLGVDMQTSVSASVACLFNIGPGLGQVGPMGNYADIPALGKSVLIGYMLMGRLEIYGIILLFLPQAWRK</sequence>
<evidence type="ECO:0000256" key="4">
    <source>
        <dbReference type="ARBA" id="ARBA00022475"/>
    </source>
</evidence>
<evidence type="ECO:0000313" key="14">
    <source>
        <dbReference type="EMBL" id="QPJ64914.1"/>
    </source>
</evidence>
<feature type="transmembrane region" description="Helical" evidence="13">
    <location>
        <begin position="12"/>
        <end position="31"/>
    </location>
</feature>
<feature type="transmembrane region" description="Helical" evidence="13">
    <location>
        <begin position="188"/>
        <end position="206"/>
    </location>
</feature>
<evidence type="ECO:0000256" key="2">
    <source>
        <dbReference type="ARBA" id="ARBA00009137"/>
    </source>
</evidence>
<feature type="transmembrane region" description="Helical" evidence="13">
    <location>
        <begin position="43"/>
        <end position="64"/>
    </location>
</feature>
<keyword evidence="5" id="KW-0997">Cell inner membrane</keyword>
<evidence type="ECO:0000256" key="9">
    <source>
        <dbReference type="ARBA" id="ARBA00022989"/>
    </source>
</evidence>
<dbReference type="KEGG" id="nva:G3M78_05750"/>
<evidence type="ECO:0000256" key="12">
    <source>
        <dbReference type="PIRSR" id="PIRSR006247-1"/>
    </source>
</evidence>
<feature type="binding site" evidence="12">
    <location>
        <position position="323"/>
    </location>
    <ligand>
        <name>K(+)</name>
        <dbReference type="ChEBI" id="CHEBI:29103"/>
    </ligand>
</feature>
<keyword evidence="8 12" id="KW-0630">Potassium</keyword>
<protein>
    <submittedName>
        <fullName evidence="14">TrkH family potassium uptake protein</fullName>
    </submittedName>
</protein>
<keyword evidence="10" id="KW-0406">Ion transport</keyword>
<dbReference type="GO" id="GO:0015379">
    <property type="term" value="F:potassium:chloride symporter activity"/>
    <property type="evidence" value="ECO:0007669"/>
    <property type="project" value="InterPro"/>
</dbReference>
<evidence type="ECO:0000256" key="7">
    <source>
        <dbReference type="ARBA" id="ARBA00022692"/>
    </source>
</evidence>
<dbReference type="EMBL" id="CP048620">
    <property type="protein sequence ID" value="QPJ64914.1"/>
    <property type="molecule type" value="Genomic_DNA"/>
</dbReference>
<feature type="binding site" evidence="12">
    <location>
        <position position="117"/>
    </location>
    <ligand>
        <name>K(+)</name>
        <dbReference type="ChEBI" id="CHEBI:29103"/>
    </ligand>
</feature>
<dbReference type="InterPro" id="IPR004772">
    <property type="entry name" value="TrkH"/>
</dbReference>
<evidence type="ECO:0000256" key="5">
    <source>
        <dbReference type="ARBA" id="ARBA00022519"/>
    </source>
</evidence>
<keyword evidence="7 13" id="KW-0812">Transmembrane</keyword>
<comment type="similarity">
    <text evidence="2">Belongs to the TrkH potassium transport family.</text>
</comment>